<dbReference type="AlphaFoldDB" id="A0A2D2AUG1"/>
<reference evidence="1 2" key="1">
    <citation type="submission" date="2017-10" db="EMBL/GenBank/DDBJ databases">
        <title>Genome sequence of Caulobacter mirabilis FWC38.</title>
        <authorList>
            <person name="Fiebig A."/>
            <person name="Crosson S."/>
        </authorList>
    </citation>
    <scope>NUCLEOTIDE SEQUENCE [LARGE SCALE GENOMIC DNA]</scope>
    <source>
        <strain evidence="1 2">FWC 38</strain>
    </source>
</reference>
<dbReference type="Proteomes" id="UP000228945">
    <property type="component" value="Chromosome"/>
</dbReference>
<gene>
    <name evidence="1" type="ORF">CSW64_03830</name>
</gene>
<dbReference type="EMBL" id="CP024201">
    <property type="protein sequence ID" value="ATQ41603.1"/>
    <property type="molecule type" value="Genomic_DNA"/>
</dbReference>
<dbReference type="KEGG" id="cmb:CSW64_03830"/>
<evidence type="ECO:0008006" key="3">
    <source>
        <dbReference type="Google" id="ProtNLM"/>
    </source>
</evidence>
<proteinExistence type="predicted"/>
<keyword evidence="2" id="KW-1185">Reference proteome</keyword>
<evidence type="ECO:0000313" key="2">
    <source>
        <dbReference type="Proteomes" id="UP000228945"/>
    </source>
</evidence>
<protein>
    <recommendedName>
        <fullName evidence="3">HTH iclR-type domain-containing protein</fullName>
    </recommendedName>
</protein>
<accession>A0A2D2AUG1</accession>
<dbReference type="OrthoDB" id="7534390at2"/>
<name>A0A2D2AUG1_9CAUL</name>
<dbReference type="RefSeq" id="WP_099620860.1">
    <property type="nucleotide sequence ID" value="NZ_CP024201.1"/>
</dbReference>
<organism evidence="1 2">
    <name type="scientific">Caulobacter mirabilis</name>
    <dbReference type="NCBI Taxonomy" id="69666"/>
    <lineage>
        <taxon>Bacteria</taxon>
        <taxon>Pseudomonadati</taxon>
        <taxon>Pseudomonadota</taxon>
        <taxon>Alphaproteobacteria</taxon>
        <taxon>Caulobacterales</taxon>
        <taxon>Caulobacteraceae</taxon>
        <taxon>Caulobacter</taxon>
    </lineage>
</organism>
<evidence type="ECO:0000313" key="1">
    <source>
        <dbReference type="EMBL" id="ATQ41603.1"/>
    </source>
</evidence>
<sequence length="154" mass="17182">MPNEPEKVRERLALRAATTYMLRSARVLNRIVGNGDILRTLIFLAIVDANVRHLRPGDVFAQTHSGADDRVPDEARRPISIHALALELDLPYETTRRHVNRLINDGMCARGDSGVIVPGEVLGREAFVIGLKQNYENLRQLLDDLKTGGVSFDD</sequence>